<accession>A0A665TSM4</accession>
<dbReference type="GO" id="GO:0051607">
    <property type="term" value="P:defense response to virus"/>
    <property type="evidence" value="ECO:0007669"/>
    <property type="project" value="TreeGrafter"/>
</dbReference>
<dbReference type="PROSITE" id="PS50004">
    <property type="entry name" value="C2"/>
    <property type="match status" value="1"/>
</dbReference>
<dbReference type="GO" id="GO:0016020">
    <property type="term" value="C:membrane"/>
    <property type="evidence" value="ECO:0007669"/>
    <property type="project" value="TreeGrafter"/>
</dbReference>
<dbReference type="Ensembl" id="ENSENLT00000011102.1">
    <property type="protein sequence ID" value="ENSENLP00000010617.1"/>
    <property type="gene ID" value="ENSENLG00000005152.1"/>
</dbReference>
<dbReference type="FunCoup" id="A0A665TSM4">
    <property type="interactions" value="1"/>
</dbReference>
<dbReference type="PANTHER" id="PTHR46096">
    <property type="entry name" value="PERFORIN-1"/>
    <property type="match status" value="1"/>
</dbReference>
<feature type="signal peptide" evidence="2">
    <location>
        <begin position="1"/>
        <end position="20"/>
    </location>
</feature>
<reference evidence="4" key="1">
    <citation type="submission" date="2021-04" db="EMBL/GenBank/DDBJ databases">
        <authorList>
            <consortium name="Wellcome Sanger Institute Data Sharing"/>
        </authorList>
    </citation>
    <scope>NUCLEOTIDE SEQUENCE [LARGE SCALE GENOMIC DNA]</scope>
</reference>
<dbReference type="InterPro" id="IPR035892">
    <property type="entry name" value="C2_domain_sf"/>
</dbReference>
<dbReference type="OMA" id="EVFFHSE"/>
<dbReference type="Proteomes" id="UP000472264">
    <property type="component" value="Chromosome 9"/>
</dbReference>
<dbReference type="GO" id="GO:0001913">
    <property type="term" value="P:T cell mediated cytotoxicity"/>
    <property type="evidence" value="ECO:0007669"/>
    <property type="project" value="TreeGrafter"/>
</dbReference>
<feature type="chain" id="PRO_5025462649" evidence="2">
    <location>
        <begin position="21"/>
        <end position="132"/>
    </location>
</feature>
<dbReference type="AlphaFoldDB" id="A0A665TSM4"/>
<organism evidence="4 5">
    <name type="scientific">Echeneis naucrates</name>
    <name type="common">Live sharksucker</name>
    <dbReference type="NCBI Taxonomy" id="173247"/>
    <lineage>
        <taxon>Eukaryota</taxon>
        <taxon>Metazoa</taxon>
        <taxon>Chordata</taxon>
        <taxon>Craniata</taxon>
        <taxon>Vertebrata</taxon>
        <taxon>Euteleostomi</taxon>
        <taxon>Actinopterygii</taxon>
        <taxon>Neopterygii</taxon>
        <taxon>Teleostei</taxon>
        <taxon>Neoteleostei</taxon>
        <taxon>Acanthomorphata</taxon>
        <taxon>Carangaria</taxon>
        <taxon>Carangiformes</taxon>
        <taxon>Echeneidae</taxon>
        <taxon>Echeneis</taxon>
    </lineage>
</organism>
<dbReference type="InterPro" id="IPR000008">
    <property type="entry name" value="C2_dom"/>
</dbReference>
<sequence>MASGLPFFLLVLCCLTRIGAQLKVFDLRASNLPSDILGITDGYVKVFSGSVSLGMTAVRNNDANPWWDEVFFHSEAQENEILTLEVHDRDLVFDDLLGVCKTQIKIGTHQHDCLLEEGGNLHFAYTLNGNGQ</sequence>
<gene>
    <name evidence="4" type="primary">LOC115048393</name>
</gene>
<evidence type="ECO:0000256" key="1">
    <source>
        <dbReference type="ARBA" id="ARBA00022729"/>
    </source>
</evidence>
<dbReference type="InParanoid" id="A0A665TSM4"/>
<feature type="domain" description="C2" evidence="3">
    <location>
        <begin position="2"/>
        <end position="123"/>
    </location>
</feature>
<reference evidence="4" key="3">
    <citation type="submission" date="2025-09" db="UniProtKB">
        <authorList>
            <consortium name="Ensembl"/>
        </authorList>
    </citation>
    <scope>IDENTIFICATION</scope>
</reference>
<dbReference type="GO" id="GO:0001771">
    <property type="term" value="P:immunological synapse formation"/>
    <property type="evidence" value="ECO:0007669"/>
    <property type="project" value="TreeGrafter"/>
</dbReference>
<dbReference type="OrthoDB" id="73919at2759"/>
<dbReference type="PANTHER" id="PTHR46096:SF3">
    <property type="entry name" value="PERFORIN-1"/>
    <property type="match status" value="1"/>
</dbReference>
<protein>
    <submittedName>
        <fullName evidence="4">Perforin-1-like</fullName>
    </submittedName>
</protein>
<evidence type="ECO:0000313" key="5">
    <source>
        <dbReference type="Proteomes" id="UP000472264"/>
    </source>
</evidence>
<reference evidence="4" key="2">
    <citation type="submission" date="2025-08" db="UniProtKB">
        <authorList>
            <consortium name="Ensembl"/>
        </authorList>
    </citation>
    <scope>IDENTIFICATION</scope>
</reference>
<dbReference type="Pfam" id="PF00168">
    <property type="entry name" value="C2"/>
    <property type="match status" value="1"/>
</dbReference>
<name>A0A665TSM4_ECHNA</name>
<evidence type="ECO:0000313" key="4">
    <source>
        <dbReference type="Ensembl" id="ENSENLP00000010617.1"/>
    </source>
</evidence>
<evidence type="ECO:0000259" key="3">
    <source>
        <dbReference type="PROSITE" id="PS50004"/>
    </source>
</evidence>
<dbReference type="Gene3D" id="2.60.40.150">
    <property type="entry name" value="C2 domain"/>
    <property type="match status" value="1"/>
</dbReference>
<dbReference type="SMART" id="SM00239">
    <property type="entry name" value="C2"/>
    <property type="match status" value="1"/>
</dbReference>
<proteinExistence type="predicted"/>
<keyword evidence="1 2" id="KW-0732">Signal</keyword>
<dbReference type="RefSeq" id="XP_029365692.1">
    <property type="nucleotide sequence ID" value="XM_029509832.1"/>
</dbReference>
<dbReference type="InterPro" id="IPR052784">
    <property type="entry name" value="Perforin-1_pore-forming"/>
</dbReference>
<keyword evidence="5" id="KW-1185">Reference proteome</keyword>
<dbReference type="GO" id="GO:0022829">
    <property type="term" value="F:wide pore channel activity"/>
    <property type="evidence" value="ECO:0007669"/>
    <property type="project" value="TreeGrafter"/>
</dbReference>
<dbReference type="SUPFAM" id="SSF49562">
    <property type="entry name" value="C2 domain (Calcium/lipid-binding domain, CaLB)"/>
    <property type="match status" value="1"/>
</dbReference>
<evidence type="ECO:0000256" key="2">
    <source>
        <dbReference type="SAM" id="SignalP"/>
    </source>
</evidence>
<dbReference type="GeneID" id="115048393"/>